<reference evidence="10 11" key="1">
    <citation type="journal article" date="2016" name="Nat. Commun.">
        <title>Thousands of microbial genomes shed light on interconnected biogeochemical processes in an aquifer system.</title>
        <authorList>
            <person name="Anantharaman K."/>
            <person name="Brown C.T."/>
            <person name="Hug L.A."/>
            <person name="Sharon I."/>
            <person name="Castelle C.J."/>
            <person name="Probst A.J."/>
            <person name="Thomas B.C."/>
            <person name="Singh A."/>
            <person name="Wilkins M.J."/>
            <person name="Karaoz U."/>
            <person name="Brodie E.L."/>
            <person name="Williams K.H."/>
            <person name="Hubbard S.S."/>
            <person name="Banfield J.F."/>
        </authorList>
    </citation>
    <scope>NUCLEOTIDE SEQUENCE [LARGE SCALE GENOMIC DNA]</scope>
</reference>
<keyword evidence="3" id="KW-0328">Glycosyltransferase</keyword>
<evidence type="ECO:0000256" key="7">
    <source>
        <dbReference type="ARBA" id="ARBA00023136"/>
    </source>
</evidence>
<protein>
    <recommendedName>
        <fullName evidence="9">Glycosyltransferase RgtA/B/C/D-like domain-containing protein</fullName>
    </recommendedName>
</protein>
<dbReference type="PANTHER" id="PTHR33908">
    <property type="entry name" value="MANNOSYLTRANSFERASE YKCB-RELATED"/>
    <property type="match status" value="1"/>
</dbReference>
<evidence type="ECO:0000256" key="2">
    <source>
        <dbReference type="ARBA" id="ARBA00022475"/>
    </source>
</evidence>
<evidence type="ECO:0000256" key="1">
    <source>
        <dbReference type="ARBA" id="ARBA00004651"/>
    </source>
</evidence>
<proteinExistence type="predicted"/>
<dbReference type="GO" id="GO:0005886">
    <property type="term" value="C:plasma membrane"/>
    <property type="evidence" value="ECO:0007669"/>
    <property type="project" value="UniProtKB-SubCell"/>
</dbReference>
<keyword evidence="2" id="KW-1003">Cell membrane</keyword>
<feature type="transmembrane region" description="Helical" evidence="8">
    <location>
        <begin position="364"/>
        <end position="384"/>
    </location>
</feature>
<feature type="transmembrane region" description="Helical" evidence="8">
    <location>
        <begin position="181"/>
        <end position="200"/>
    </location>
</feature>
<evidence type="ECO:0000256" key="6">
    <source>
        <dbReference type="ARBA" id="ARBA00022989"/>
    </source>
</evidence>
<sequence>MKQGSILRRTWMLGGIFILGLLVRVLFLSSHPSGFTPDEASFGYDAYSILKTGRDQWGNFLPITLKSFGDGKMPLYAYLSIPSILIFGLSEFAVRFPNALLGSLAIVVLFFLTKEVFKNKKLALFVSFLLAISPWHIQMSRGAFEANLTTFFLPLGAFLFLKGLRSSKLMIGSGMIFGLNLFSYHSGRLVTPLVILGMLWCYRDKLKKQSNFVVSLIVFLMFLIVAGWSYLNGAGTRVASSSILQIIGNVGEHRYQAVMSGAPDMLARLFNNKITFFTHIFSQNYLSYFSTSFLLNQGANEGTYGMVPGNGVIYLIEGLFLIVFLIYLVRGKLQREQYWLVFWLIVAPIPASLAVGPGHAANRAVVMLPALQIILGLGGFYLYEELVKKYHYRRKIQFFYILIMIVSFVFFLEDYFIQQRARFANQMLYGAVDVMKYLQGQENQYDEMIVSKGLSEPHIYLAFVQRYDPREYQLAIQKWGFEEHGVTWVDQIPEYSLGKYTFKSLGRDVFERKENKKILIVGRGDEYANDFKTTHIVYYPNKKPAFWFVEAK</sequence>
<dbReference type="Proteomes" id="UP000178999">
    <property type="component" value="Unassembled WGS sequence"/>
</dbReference>
<feature type="transmembrane region" description="Helical" evidence="8">
    <location>
        <begin position="338"/>
        <end position="358"/>
    </location>
</feature>
<dbReference type="InterPro" id="IPR038731">
    <property type="entry name" value="RgtA/B/C-like"/>
</dbReference>
<keyword evidence="5 8" id="KW-0812">Transmembrane</keyword>
<evidence type="ECO:0000259" key="9">
    <source>
        <dbReference type="Pfam" id="PF13231"/>
    </source>
</evidence>
<name>A0A1F8CTV4_9BACT</name>
<evidence type="ECO:0000313" key="11">
    <source>
        <dbReference type="Proteomes" id="UP000178999"/>
    </source>
</evidence>
<feature type="transmembrane region" description="Helical" evidence="8">
    <location>
        <begin position="311"/>
        <end position="329"/>
    </location>
</feature>
<evidence type="ECO:0000256" key="3">
    <source>
        <dbReference type="ARBA" id="ARBA00022676"/>
    </source>
</evidence>
<evidence type="ECO:0000256" key="8">
    <source>
        <dbReference type="SAM" id="Phobius"/>
    </source>
</evidence>
<evidence type="ECO:0000313" key="10">
    <source>
        <dbReference type="EMBL" id="OGM79259.1"/>
    </source>
</evidence>
<keyword evidence="6 8" id="KW-1133">Transmembrane helix</keyword>
<gene>
    <name evidence="10" type="ORF">A2382_00545</name>
</gene>
<evidence type="ECO:0000256" key="4">
    <source>
        <dbReference type="ARBA" id="ARBA00022679"/>
    </source>
</evidence>
<feature type="transmembrane region" description="Helical" evidence="8">
    <location>
        <begin position="144"/>
        <end position="161"/>
    </location>
</feature>
<dbReference type="InterPro" id="IPR050297">
    <property type="entry name" value="LipidA_mod_glycosyltrf_83"/>
</dbReference>
<dbReference type="GO" id="GO:0016763">
    <property type="term" value="F:pentosyltransferase activity"/>
    <property type="evidence" value="ECO:0007669"/>
    <property type="project" value="TreeGrafter"/>
</dbReference>
<keyword evidence="7 8" id="KW-0472">Membrane</keyword>
<dbReference type="STRING" id="1802538.A2382_00545"/>
<feature type="transmembrane region" description="Helical" evidence="8">
    <location>
        <begin position="212"/>
        <end position="231"/>
    </location>
</feature>
<comment type="caution">
    <text evidence="10">The sequence shown here is derived from an EMBL/GenBank/DDBJ whole genome shotgun (WGS) entry which is preliminary data.</text>
</comment>
<accession>A0A1F8CTV4</accession>
<feature type="transmembrane region" description="Helical" evidence="8">
    <location>
        <begin position="12"/>
        <end position="29"/>
    </location>
</feature>
<organism evidence="10 11">
    <name type="scientific">Candidatus Woesebacteria bacterium RIFOXYB1_FULL_38_16</name>
    <dbReference type="NCBI Taxonomy" id="1802538"/>
    <lineage>
        <taxon>Bacteria</taxon>
        <taxon>Candidatus Woeseibacteriota</taxon>
    </lineage>
</organism>
<dbReference type="AlphaFoldDB" id="A0A1F8CTV4"/>
<keyword evidence="4" id="KW-0808">Transferase</keyword>
<dbReference type="GO" id="GO:0009103">
    <property type="term" value="P:lipopolysaccharide biosynthetic process"/>
    <property type="evidence" value="ECO:0007669"/>
    <property type="project" value="UniProtKB-ARBA"/>
</dbReference>
<feature type="domain" description="Glycosyltransferase RgtA/B/C/D-like" evidence="9">
    <location>
        <begin position="74"/>
        <end position="228"/>
    </location>
</feature>
<evidence type="ECO:0000256" key="5">
    <source>
        <dbReference type="ARBA" id="ARBA00022692"/>
    </source>
</evidence>
<dbReference type="PANTHER" id="PTHR33908:SF11">
    <property type="entry name" value="MEMBRANE PROTEIN"/>
    <property type="match status" value="1"/>
</dbReference>
<dbReference type="Pfam" id="PF13231">
    <property type="entry name" value="PMT_2"/>
    <property type="match status" value="1"/>
</dbReference>
<feature type="transmembrane region" description="Helical" evidence="8">
    <location>
        <begin position="99"/>
        <end position="116"/>
    </location>
</feature>
<dbReference type="EMBL" id="MGHY01000018">
    <property type="protein sequence ID" value="OGM79259.1"/>
    <property type="molecule type" value="Genomic_DNA"/>
</dbReference>
<feature type="transmembrane region" description="Helical" evidence="8">
    <location>
        <begin position="396"/>
        <end position="417"/>
    </location>
</feature>
<comment type="subcellular location">
    <subcellularLocation>
        <location evidence="1">Cell membrane</location>
        <topology evidence="1">Multi-pass membrane protein</topology>
    </subcellularLocation>
</comment>